<dbReference type="EMBL" id="PNCL01000023">
    <property type="protein sequence ID" value="TMP60587.1"/>
    <property type="molecule type" value="Genomic_DNA"/>
</dbReference>
<evidence type="ECO:0000256" key="2">
    <source>
        <dbReference type="ARBA" id="ARBA00022741"/>
    </source>
</evidence>
<dbReference type="AlphaFoldDB" id="A0A5S3XUI4"/>
<evidence type="ECO:0000313" key="7">
    <source>
        <dbReference type="Proteomes" id="UP000305730"/>
    </source>
</evidence>
<dbReference type="GO" id="GO:0016887">
    <property type="term" value="F:ATP hydrolysis activity"/>
    <property type="evidence" value="ECO:0007669"/>
    <property type="project" value="InterPro"/>
</dbReference>
<dbReference type="InterPro" id="IPR027417">
    <property type="entry name" value="P-loop_NTPase"/>
</dbReference>
<gene>
    <name evidence="6" type="ORF">CWB96_06365</name>
    <name evidence="5" type="ORF">CWB97_13675</name>
</gene>
<dbReference type="InterPro" id="IPR003593">
    <property type="entry name" value="AAA+_ATPase"/>
</dbReference>
<sequence>MVNTTTPDKSAMVIRERALALSIYELGHALKAGSDDIEQHTQRLHYALSELAETDRFSDLQAWFRLTDAELELVVLVYIQTLEPDCLAPFLGLNWFEQGPTLSLDKLLTLQSSALNKRALLADGIGASTVFNLGLLRQASTQISICSSVDIAPYIQQYLHCGHVQQNDACLFSLLECMEVDPAFRCLYPQQSRIAQNTVLNSADGQFSLWYASQLASDAQYQFSVFLDETANDTLSDKNVIPNTNKYYDSQTILTELAELIVKSEGQPVVVYWPNWVQYLQASYHTLLKVLALFPQIFIVSHTHMLPKNRYMARVKVLTIEAPSKANIVTAWYKLAPEPYRTDIDSAKLLALHYPVAMWQMNLLAQQAIKTSSEPHIYWSVLQTLCLESQSEACEDLAKLCQPRFVLADMVLPPHIENPIKELVARGTLQDELESRLPRLNTGCKALFWGKPGTGKSMAAEAIAGELKLPLYVVNLANIASKWIGESEKHLAQLFDAAQRNNAVLMFDEADAIFAKRSDVESSHDKNANMGVSYLLQRMEHYTGLLLLSTNYKSNLDDAFLRRFHNVIEFTLPSKRERVELWSRSLSNNAEYDLVDATTALAEQFELSGSQIMNITETALLQALMANRSLISRDDIASALKRELEKQHAGFMAQQDISTWLQGDSHGSNAGL</sequence>
<dbReference type="OrthoDB" id="9809379at2"/>
<keyword evidence="3 6" id="KW-0067">ATP-binding</keyword>
<dbReference type="Gene3D" id="3.40.50.300">
    <property type="entry name" value="P-loop containing nucleotide triphosphate hydrolases"/>
    <property type="match status" value="1"/>
</dbReference>
<dbReference type="PANTHER" id="PTHR23073">
    <property type="entry name" value="26S PROTEASOME REGULATORY SUBUNIT"/>
    <property type="match status" value="1"/>
</dbReference>
<dbReference type="SUPFAM" id="SSF52540">
    <property type="entry name" value="P-loop containing nucleoside triphosphate hydrolases"/>
    <property type="match status" value="1"/>
</dbReference>
<evidence type="ECO:0000259" key="4">
    <source>
        <dbReference type="SMART" id="SM00382"/>
    </source>
</evidence>
<reference evidence="6" key="3">
    <citation type="submission" date="2019-09" db="EMBL/GenBank/DDBJ databases">
        <title>Co-occurence of chitin degradation, pigmentation and bioactivity in marine Pseudoalteromonas.</title>
        <authorList>
            <person name="Sonnenschein E.C."/>
            <person name="Bech P.K."/>
        </authorList>
    </citation>
    <scope>NUCLEOTIDE SEQUENCE</scope>
    <source>
        <strain evidence="6">S2231</strain>
        <strain evidence="7">S2233</strain>
    </source>
</reference>
<feature type="domain" description="AAA+ ATPase" evidence="4">
    <location>
        <begin position="442"/>
        <end position="574"/>
    </location>
</feature>
<accession>A0A5S3XUI4</accession>
<dbReference type="InterPro" id="IPR050221">
    <property type="entry name" value="26S_Proteasome_ATPase"/>
</dbReference>
<dbReference type="CDD" id="cd19481">
    <property type="entry name" value="RecA-like_protease"/>
    <property type="match status" value="1"/>
</dbReference>
<comment type="caution">
    <text evidence="6">The sequence shown here is derived from an EMBL/GenBank/DDBJ whole genome shotgun (WGS) entry which is preliminary data.</text>
</comment>
<keyword evidence="2" id="KW-0547">Nucleotide-binding</keyword>
<proteinExistence type="inferred from homology"/>
<protein>
    <submittedName>
        <fullName evidence="6">ATP-binding protein</fullName>
    </submittedName>
</protein>
<dbReference type="Pfam" id="PF00004">
    <property type="entry name" value="AAA"/>
    <property type="match status" value="1"/>
</dbReference>
<name>A0A5S3XUI4_9GAMM</name>
<evidence type="ECO:0000313" key="6">
    <source>
        <dbReference type="EMBL" id="TMP60587.1"/>
    </source>
</evidence>
<dbReference type="SMART" id="SM00382">
    <property type="entry name" value="AAA"/>
    <property type="match status" value="1"/>
</dbReference>
<dbReference type="InterPro" id="IPR003959">
    <property type="entry name" value="ATPase_AAA_core"/>
</dbReference>
<reference evidence="7 8" key="1">
    <citation type="submission" date="2017-12" db="EMBL/GenBank/DDBJ databases">
        <authorList>
            <person name="Paulsen S."/>
            <person name="Gram L.K."/>
        </authorList>
    </citation>
    <scope>NUCLEOTIDE SEQUENCE [LARGE SCALE GENOMIC DNA]</scope>
    <source>
        <strain evidence="6 8">S2231</strain>
        <strain evidence="5 7">S2233</strain>
    </source>
</reference>
<dbReference type="Proteomes" id="UP000307706">
    <property type="component" value="Unassembled WGS sequence"/>
</dbReference>
<reference evidence="8" key="2">
    <citation type="submission" date="2019-06" db="EMBL/GenBank/DDBJ databases">
        <title>Co-occurence of chitin degradation, pigmentation and bioactivity in marine Pseudoalteromonas.</title>
        <authorList>
            <person name="Sonnenschein E.C."/>
            <person name="Bech P.K."/>
        </authorList>
    </citation>
    <scope>NUCLEOTIDE SEQUENCE [LARGE SCALE GENOMIC DNA]</scope>
    <source>
        <strain evidence="8">S2231</strain>
        <strain evidence="5">S2233</strain>
    </source>
</reference>
<keyword evidence="7" id="KW-1185">Reference proteome</keyword>
<evidence type="ECO:0000256" key="1">
    <source>
        <dbReference type="ARBA" id="ARBA00006914"/>
    </source>
</evidence>
<dbReference type="RefSeq" id="WP_138597445.1">
    <property type="nucleotide sequence ID" value="NZ_PNCK01000047.1"/>
</dbReference>
<evidence type="ECO:0000313" key="8">
    <source>
        <dbReference type="Proteomes" id="UP000307706"/>
    </source>
</evidence>
<dbReference type="EMBL" id="PNCK01000047">
    <property type="protein sequence ID" value="TMP41810.1"/>
    <property type="molecule type" value="Genomic_DNA"/>
</dbReference>
<dbReference type="GO" id="GO:0005524">
    <property type="term" value="F:ATP binding"/>
    <property type="evidence" value="ECO:0007669"/>
    <property type="project" value="UniProtKB-KW"/>
</dbReference>
<evidence type="ECO:0000256" key="3">
    <source>
        <dbReference type="ARBA" id="ARBA00022840"/>
    </source>
</evidence>
<evidence type="ECO:0000313" key="5">
    <source>
        <dbReference type="EMBL" id="TMP41810.1"/>
    </source>
</evidence>
<comment type="similarity">
    <text evidence="1">Belongs to the AAA ATPase family.</text>
</comment>
<organism evidence="6 8">
    <name type="scientific">Pseudoalteromonas citrea</name>
    <dbReference type="NCBI Taxonomy" id="43655"/>
    <lineage>
        <taxon>Bacteria</taxon>
        <taxon>Pseudomonadati</taxon>
        <taxon>Pseudomonadota</taxon>
        <taxon>Gammaproteobacteria</taxon>
        <taxon>Alteromonadales</taxon>
        <taxon>Pseudoalteromonadaceae</taxon>
        <taxon>Pseudoalteromonas</taxon>
    </lineage>
</organism>
<dbReference type="Proteomes" id="UP000305730">
    <property type="component" value="Unassembled WGS sequence"/>
</dbReference>